<reference evidence="2" key="1">
    <citation type="journal article" date="2018" name="Nat. Microbiol.">
        <title>Leveraging single-cell genomics to expand the fungal tree of life.</title>
        <authorList>
            <person name="Ahrendt S.R."/>
            <person name="Quandt C.A."/>
            <person name="Ciobanu D."/>
            <person name="Clum A."/>
            <person name="Salamov A."/>
            <person name="Andreopoulos B."/>
            <person name="Cheng J.F."/>
            <person name="Woyke T."/>
            <person name="Pelin A."/>
            <person name="Henrissat B."/>
            <person name="Reynolds N.K."/>
            <person name="Benny G.L."/>
            <person name="Smith M.E."/>
            <person name="James T.Y."/>
            <person name="Grigoriev I.V."/>
        </authorList>
    </citation>
    <scope>NUCLEOTIDE SEQUENCE [LARGE SCALE GENOMIC DNA]</scope>
</reference>
<name>A0A4P9WQ52_9FUNG</name>
<dbReference type="Proteomes" id="UP000269721">
    <property type="component" value="Unassembled WGS sequence"/>
</dbReference>
<accession>A0A4P9WQ52</accession>
<organism evidence="1 2">
    <name type="scientific">Blyttiomyces helicus</name>
    <dbReference type="NCBI Taxonomy" id="388810"/>
    <lineage>
        <taxon>Eukaryota</taxon>
        <taxon>Fungi</taxon>
        <taxon>Fungi incertae sedis</taxon>
        <taxon>Chytridiomycota</taxon>
        <taxon>Chytridiomycota incertae sedis</taxon>
        <taxon>Chytridiomycetes</taxon>
        <taxon>Chytridiomycetes incertae sedis</taxon>
        <taxon>Blyttiomyces</taxon>
    </lineage>
</organism>
<dbReference type="AlphaFoldDB" id="A0A4P9WQ52"/>
<dbReference type="EMBL" id="KZ994070">
    <property type="protein sequence ID" value="RKO93918.1"/>
    <property type="molecule type" value="Genomic_DNA"/>
</dbReference>
<gene>
    <name evidence="1" type="ORF">BDK51DRAFT_28848</name>
</gene>
<evidence type="ECO:0000313" key="2">
    <source>
        <dbReference type="Proteomes" id="UP000269721"/>
    </source>
</evidence>
<sequence>MLPHNNMGVRHSPVAGSTVAAVASSHHLLKSRLIPELVQRLFVEGLNASLQLLQHILLPALLKRSTCIFLVTVGPPIKTWDTTSPPFPPLQLPATTPALHADQDPDAWPPAPPPIVNISYVSAVQSWYGAVNTFRASTAFLAHPFYNTEPLRTEGRLNGHTVTILLDSGSQANLMNVPLAYPLDLIRHLNNTLIQWVDSTL</sequence>
<keyword evidence="2" id="KW-1185">Reference proteome</keyword>
<evidence type="ECO:0000313" key="1">
    <source>
        <dbReference type="EMBL" id="RKO93918.1"/>
    </source>
</evidence>
<protein>
    <submittedName>
        <fullName evidence="1">Uncharacterized protein</fullName>
    </submittedName>
</protein>
<proteinExistence type="predicted"/>